<evidence type="ECO:0000256" key="1">
    <source>
        <dbReference type="SAM" id="Phobius"/>
    </source>
</evidence>
<dbReference type="EMBL" id="VSSB01000001">
    <property type="protein sequence ID" value="TYL53733.1"/>
    <property type="molecule type" value="Genomic_DNA"/>
</dbReference>
<evidence type="ECO:0000313" key="4">
    <source>
        <dbReference type="Proteomes" id="UP000325243"/>
    </source>
</evidence>
<reference evidence="3 4" key="1">
    <citation type="submission" date="2019-08" db="EMBL/GenBank/DDBJ databases">
        <authorList>
            <person name="Hu J."/>
        </authorList>
    </citation>
    <scope>NUCLEOTIDE SEQUENCE [LARGE SCALE GENOMIC DNA]</scope>
    <source>
        <strain evidence="3 4">NEAU-184</strain>
    </source>
</reference>
<organism evidence="3 4">
    <name type="scientific">Agromyces mariniharenae</name>
    <dbReference type="NCBI Taxonomy" id="2604423"/>
    <lineage>
        <taxon>Bacteria</taxon>
        <taxon>Bacillati</taxon>
        <taxon>Actinomycetota</taxon>
        <taxon>Actinomycetes</taxon>
        <taxon>Micrococcales</taxon>
        <taxon>Microbacteriaceae</taxon>
        <taxon>Agromyces</taxon>
    </lineage>
</organism>
<comment type="caution">
    <text evidence="3">The sequence shown here is derived from an EMBL/GenBank/DDBJ whole genome shotgun (WGS) entry which is preliminary data.</text>
</comment>
<feature type="transmembrane region" description="Helical" evidence="1">
    <location>
        <begin position="169"/>
        <end position="189"/>
    </location>
</feature>
<dbReference type="Proteomes" id="UP000325243">
    <property type="component" value="Unassembled WGS sequence"/>
</dbReference>
<feature type="domain" description="DUF2510" evidence="2">
    <location>
        <begin position="11"/>
        <end position="38"/>
    </location>
</feature>
<evidence type="ECO:0000313" key="3">
    <source>
        <dbReference type="EMBL" id="TYL53733.1"/>
    </source>
</evidence>
<dbReference type="RefSeq" id="WP_148733199.1">
    <property type="nucleotide sequence ID" value="NZ_VSSB01000001.1"/>
</dbReference>
<dbReference type="InterPro" id="IPR018929">
    <property type="entry name" value="DUF2510"/>
</dbReference>
<sequence>MTNDVALQAPAGWYPDPSDASSQRWWDGARWTGHVVPALRPYGEHLEPQRVPSGTLVGTVWIWLVVAVPVLPVLLLFGFDMSDYMLRSMTDPSAVMLMYLDPWYLGSVVVGWGAYGATVLFAYFDYAALGRLRYARRFHWAWAFLWSLVYVIGRSVLVRRQAGRGSAPMHVAIWSTVLVFVTTMVWFTMMSVEAMSGIVDVAETYGTRL</sequence>
<protein>
    <submittedName>
        <fullName evidence="3">DUF2510 domain-containing protein</fullName>
    </submittedName>
</protein>
<keyword evidence="1" id="KW-0812">Transmembrane</keyword>
<gene>
    <name evidence="3" type="ORF">FYC51_08805</name>
</gene>
<dbReference type="AlphaFoldDB" id="A0A5S4V797"/>
<keyword evidence="1" id="KW-0472">Membrane</keyword>
<evidence type="ECO:0000259" key="2">
    <source>
        <dbReference type="Pfam" id="PF10708"/>
    </source>
</evidence>
<accession>A0A5S4V797</accession>
<feature type="transmembrane region" description="Helical" evidence="1">
    <location>
        <begin position="103"/>
        <end position="124"/>
    </location>
</feature>
<keyword evidence="1" id="KW-1133">Transmembrane helix</keyword>
<proteinExistence type="predicted"/>
<feature type="transmembrane region" description="Helical" evidence="1">
    <location>
        <begin position="60"/>
        <end position="82"/>
    </location>
</feature>
<keyword evidence="4" id="KW-1185">Reference proteome</keyword>
<name>A0A5S4V797_9MICO</name>
<dbReference type="Pfam" id="PF10708">
    <property type="entry name" value="DUF2510"/>
    <property type="match status" value="1"/>
</dbReference>
<feature type="transmembrane region" description="Helical" evidence="1">
    <location>
        <begin position="139"/>
        <end position="157"/>
    </location>
</feature>